<evidence type="ECO:0000313" key="1">
    <source>
        <dbReference type="EMBL" id="PSM43630.1"/>
    </source>
</evidence>
<gene>
    <name evidence="1" type="ORF">C6Y14_08310</name>
</gene>
<dbReference type="AlphaFoldDB" id="A0A2P8QBJ6"/>
<sequence length="76" mass="8122">MDAFSGARAPREGAAGRIAAAGRWGLVAQFPAPLEGRSPSWRSLFSYVPGTNAHNPCATRLRACARALRSRKVTLI</sequence>
<reference evidence="1 2" key="1">
    <citation type="submission" date="2018-03" db="EMBL/GenBank/DDBJ databases">
        <title>Streptomyces dioscori sp. nov., a novel endophytic actinobacterium isolated from bulbil of Dioscorea bulbifera L.</title>
        <authorList>
            <person name="Zhikuan W."/>
        </authorList>
    </citation>
    <scope>NUCLEOTIDE SEQUENCE [LARGE SCALE GENOMIC DNA]</scope>
    <source>
        <strain evidence="1 2">A217</strain>
    </source>
</reference>
<organism evidence="1 2">
    <name type="scientific">Streptomyces dioscori</name>
    <dbReference type="NCBI Taxonomy" id="2109333"/>
    <lineage>
        <taxon>Bacteria</taxon>
        <taxon>Bacillati</taxon>
        <taxon>Actinomycetota</taxon>
        <taxon>Actinomycetes</taxon>
        <taxon>Kitasatosporales</taxon>
        <taxon>Streptomycetaceae</taxon>
        <taxon>Streptomyces</taxon>
        <taxon>Streptomyces aurantiacus group</taxon>
    </lineage>
</organism>
<protein>
    <submittedName>
        <fullName evidence="1">Uncharacterized protein</fullName>
    </submittedName>
</protein>
<dbReference type="Proteomes" id="UP000240429">
    <property type="component" value="Unassembled WGS sequence"/>
</dbReference>
<accession>A0A2P8QBJ6</accession>
<name>A0A2P8QBJ6_9ACTN</name>
<comment type="caution">
    <text evidence="1">The sequence shown here is derived from an EMBL/GenBank/DDBJ whole genome shotgun (WGS) entry which is preliminary data.</text>
</comment>
<keyword evidence="2" id="KW-1185">Reference proteome</keyword>
<evidence type="ECO:0000313" key="2">
    <source>
        <dbReference type="Proteomes" id="UP000240429"/>
    </source>
</evidence>
<proteinExistence type="predicted"/>
<dbReference type="EMBL" id="PYBJ01000004">
    <property type="protein sequence ID" value="PSM43630.1"/>
    <property type="molecule type" value="Genomic_DNA"/>
</dbReference>